<dbReference type="AlphaFoldDB" id="A0A1M5V5V7"/>
<evidence type="ECO:0000313" key="1">
    <source>
        <dbReference type="EMBL" id="SHH70494.1"/>
    </source>
</evidence>
<name>A0A1M5V5V7_9BRAD</name>
<sequence length="388" mass="43510">MNFNENTGGPWRVGVLFSQTGVTSTVEQSQLNATLLAIEEINSSGGVLDRMIEPVIYDPASDPKQFRSLAERLLEIDRIRLLFGCYMSSTRKAVLPVVESHRGLLFYPTLYEGFEYSRHCIYTGAAPNQNSLQLARFLLSTYGNRFLLVGSNYIYPYESNRLMADFVAQGRGEVLDEIYVPLEVGAGDFDKVISRIKKTSPDVIFSTVVGRGTSVFYEAYRKAGFDPAKMPIASLTTSEAEVAEMHREAAEGHITAAPFFETSSSASARRFVESFKRKYGPDAPVPAAAEAAYFQVHLAMRALARCGSDDPERVLKELRDSEFDAPQGRVRIDPENNHTYLWPRIARLDKFARFQTVWNPGVRIKPDPYCVVQSLDDWSVDDLQTVSH</sequence>
<dbReference type="Gene3D" id="3.40.50.2300">
    <property type="match status" value="2"/>
</dbReference>
<accession>A0A1M5V5V7</accession>
<dbReference type="Pfam" id="PF13433">
    <property type="entry name" value="Peripla_BP_5"/>
    <property type="match status" value="1"/>
</dbReference>
<dbReference type="GO" id="GO:0033218">
    <property type="term" value="F:amide binding"/>
    <property type="evidence" value="ECO:0007669"/>
    <property type="project" value="InterPro"/>
</dbReference>
<proteinExistence type="predicted"/>
<dbReference type="RefSeq" id="WP_079572521.1">
    <property type="nucleotide sequence ID" value="NZ_LT670818.1"/>
</dbReference>
<organism evidence="1 2">
    <name type="scientific">Bradyrhizobium erythrophlei</name>
    <dbReference type="NCBI Taxonomy" id="1437360"/>
    <lineage>
        <taxon>Bacteria</taxon>
        <taxon>Pseudomonadati</taxon>
        <taxon>Pseudomonadota</taxon>
        <taxon>Alphaproteobacteria</taxon>
        <taxon>Hyphomicrobiales</taxon>
        <taxon>Nitrobacteraceae</taxon>
        <taxon>Bradyrhizobium</taxon>
    </lineage>
</organism>
<dbReference type="OrthoDB" id="9802022at2"/>
<dbReference type="PRINTS" id="PR00337">
    <property type="entry name" value="LEUILEVALBP"/>
</dbReference>
<dbReference type="InterPro" id="IPR039570">
    <property type="entry name" value="AmiC_PBP1"/>
</dbReference>
<gene>
    <name evidence="1" type="ORF">SAMN05444169_8926</name>
</gene>
<dbReference type="PANTHER" id="PTHR47628:SF1">
    <property type="entry name" value="ALIPHATIC AMIDASE EXPRESSION-REGULATING PROTEIN"/>
    <property type="match status" value="1"/>
</dbReference>
<dbReference type="InterPro" id="IPR000709">
    <property type="entry name" value="Leu_Ile_Val-bd"/>
</dbReference>
<dbReference type="EMBL" id="LT670818">
    <property type="protein sequence ID" value="SHH70494.1"/>
    <property type="molecule type" value="Genomic_DNA"/>
</dbReference>
<evidence type="ECO:0000313" key="2">
    <source>
        <dbReference type="Proteomes" id="UP000190675"/>
    </source>
</evidence>
<protein>
    <submittedName>
        <fullName evidence="1">Amino acid/amide ABC transporter substrate-binding protein, HAAT family</fullName>
    </submittedName>
</protein>
<reference evidence="1 2" key="1">
    <citation type="submission" date="2016-11" db="EMBL/GenBank/DDBJ databases">
        <authorList>
            <person name="Jaros S."/>
            <person name="Januszkiewicz K."/>
            <person name="Wedrychowicz H."/>
        </authorList>
    </citation>
    <scope>NUCLEOTIDE SEQUENCE [LARGE SCALE GENOMIC DNA]</scope>
    <source>
        <strain evidence="1 2">GAS242</strain>
    </source>
</reference>
<dbReference type="InterPro" id="IPR028082">
    <property type="entry name" value="Peripla_BP_I"/>
</dbReference>
<dbReference type="CDD" id="cd06357">
    <property type="entry name" value="PBP1_AmiC"/>
    <property type="match status" value="1"/>
</dbReference>
<dbReference type="GO" id="GO:0006865">
    <property type="term" value="P:amino acid transport"/>
    <property type="evidence" value="ECO:0007669"/>
    <property type="project" value="InterPro"/>
</dbReference>
<dbReference type="SUPFAM" id="SSF53822">
    <property type="entry name" value="Periplasmic binding protein-like I"/>
    <property type="match status" value="1"/>
</dbReference>
<dbReference type="Proteomes" id="UP000190675">
    <property type="component" value="Chromosome I"/>
</dbReference>
<dbReference type="PANTHER" id="PTHR47628">
    <property type="match status" value="1"/>
</dbReference>